<reference evidence="1" key="1">
    <citation type="thesis" date="2021" institute="BYU ScholarsArchive" country="Provo, UT, USA">
        <title>Applications of and Algorithms for Genome Assembly and Genomic Analyses with an Emphasis on Marine Teleosts.</title>
        <authorList>
            <person name="Pickett B.D."/>
        </authorList>
    </citation>
    <scope>NUCLEOTIDE SEQUENCE</scope>
    <source>
        <strain evidence="1">HI-2016</strain>
    </source>
</reference>
<protein>
    <recommendedName>
        <fullName evidence="3">McKusick-Kaufman syndrome</fullName>
    </recommendedName>
</protein>
<dbReference type="Gene3D" id="1.10.560.10">
    <property type="entry name" value="GroEL-like equatorial domain"/>
    <property type="match status" value="1"/>
</dbReference>
<dbReference type="GO" id="GO:1902636">
    <property type="term" value="C:kinociliary basal body"/>
    <property type="evidence" value="ECO:0007669"/>
    <property type="project" value="TreeGrafter"/>
</dbReference>
<accession>A0A8T2NTJ5</accession>
<dbReference type="InterPro" id="IPR028790">
    <property type="entry name" value="MKKS"/>
</dbReference>
<name>A0A8T2NTJ5_9TELE</name>
<dbReference type="Gene3D" id="3.30.260.10">
    <property type="entry name" value="TCP-1-like chaperonin intermediate domain"/>
    <property type="match status" value="1"/>
</dbReference>
<dbReference type="GO" id="GO:0005737">
    <property type="term" value="C:cytoplasm"/>
    <property type="evidence" value="ECO:0007669"/>
    <property type="project" value="TreeGrafter"/>
</dbReference>
<dbReference type="SUPFAM" id="SSF48592">
    <property type="entry name" value="GroEL equatorial domain-like"/>
    <property type="match status" value="1"/>
</dbReference>
<dbReference type="InterPro" id="IPR027413">
    <property type="entry name" value="GROEL-like_equatorial_sf"/>
</dbReference>
<dbReference type="PANTHER" id="PTHR46787:SF1">
    <property type="entry name" value="MOLECULAR CHAPERONE MKKS"/>
    <property type="match status" value="1"/>
</dbReference>
<evidence type="ECO:0000313" key="2">
    <source>
        <dbReference type="Proteomes" id="UP000824540"/>
    </source>
</evidence>
<gene>
    <name evidence="1" type="ORF">JZ751_010942</name>
</gene>
<dbReference type="GO" id="GO:0006457">
    <property type="term" value="P:protein folding"/>
    <property type="evidence" value="ECO:0007669"/>
    <property type="project" value="InterPro"/>
</dbReference>
<dbReference type="GO" id="GO:0051131">
    <property type="term" value="P:chaperone-mediated protein complex assembly"/>
    <property type="evidence" value="ECO:0007669"/>
    <property type="project" value="TreeGrafter"/>
</dbReference>
<dbReference type="PANTHER" id="PTHR46787">
    <property type="entry name" value="SYNDROMES PUTATIVE CHAPERONIN-RELATED"/>
    <property type="match status" value="1"/>
</dbReference>
<dbReference type="InterPro" id="IPR027409">
    <property type="entry name" value="GroEL-like_apical_dom_sf"/>
</dbReference>
<dbReference type="GO" id="GO:0032502">
    <property type="term" value="P:developmental process"/>
    <property type="evidence" value="ECO:0007669"/>
    <property type="project" value="TreeGrafter"/>
</dbReference>
<dbReference type="Gene3D" id="3.50.7.10">
    <property type="entry name" value="GroEL"/>
    <property type="match status" value="1"/>
</dbReference>
<evidence type="ECO:0000313" key="1">
    <source>
        <dbReference type="EMBL" id="KAG9344273.1"/>
    </source>
</evidence>
<organism evidence="1 2">
    <name type="scientific">Albula glossodonta</name>
    <name type="common">roundjaw bonefish</name>
    <dbReference type="NCBI Taxonomy" id="121402"/>
    <lineage>
        <taxon>Eukaryota</taxon>
        <taxon>Metazoa</taxon>
        <taxon>Chordata</taxon>
        <taxon>Craniata</taxon>
        <taxon>Vertebrata</taxon>
        <taxon>Euteleostomi</taxon>
        <taxon>Actinopterygii</taxon>
        <taxon>Neopterygii</taxon>
        <taxon>Teleostei</taxon>
        <taxon>Albuliformes</taxon>
        <taxon>Albulidae</taxon>
        <taxon>Albula</taxon>
    </lineage>
</organism>
<dbReference type="SUPFAM" id="SSF52029">
    <property type="entry name" value="GroEL apical domain-like"/>
    <property type="match status" value="1"/>
</dbReference>
<dbReference type="GO" id="GO:0060271">
    <property type="term" value="P:cilium assembly"/>
    <property type="evidence" value="ECO:0007669"/>
    <property type="project" value="InterPro"/>
</dbReference>
<comment type="caution">
    <text evidence="1">The sequence shown here is derived from an EMBL/GenBank/DDBJ whole genome shotgun (WGS) entry which is preliminary data.</text>
</comment>
<dbReference type="Pfam" id="PF00118">
    <property type="entry name" value="Cpn60_TCP1"/>
    <property type="match status" value="1"/>
</dbReference>
<dbReference type="AlphaFoldDB" id="A0A8T2NTJ5"/>
<dbReference type="InterPro" id="IPR002423">
    <property type="entry name" value="Cpn60/GroEL/TCP-1"/>
</dbReference>
<dbReference type="GO" id="GO:0051082">
    <property type="term" value="F:unfolded protein binding"/>
    <property type="evidence" value="ECO:0007669"/>
    <property type="project" value="InterPro"/>
</dbReference>
<dbReference type="OrthoDB" id="528704at2759"/>
<dbReference type="GO" id="GO:0005634">
    <property type="term" value="C:nucleus"/>
    <property type="evidence" value="ECO:0007669"/>
    <property type="project" value="TreeGrafter"/>
</dbReference>
<dbReference type="EMBL" id="JAFBMS010000020">
    <property type="protein sequence ID" value="KAG9344273.1"/>
    <property type="molecule type" value="Genomic_DNA"/>
</dbReference>
<sequence length="570" mass="61536">MLDRMSRISKKQPSVCTPDPLADVEVYHKLAVLGQVLSSCFGPHGRLKQIHNSVGGHIMTTSTSAVLLKALTLSHPLLKLLAASVLNHVSRFSDCGLFAAILSCALVDQARGLSVESSIVSGVYRRLLGQCSNYLNQEDCGCKVPVDFGSSRSLLALARGVITSKPTCMLMHREAQHISKQVLQAFLQTIPLNTLGSVTLGKMVVVPVEGQPVGDTTVLPGLLVDMPEMLHLTDVEQLGQGPLRLALFKVSLAGDLSKPGEGTLEVDWEACLEAAILEQLLRLGEQMVQDGVRVFACQRVVHPVLQQYLKKHGIIVVERLGIALMEPLIRVTGAQAVATFQTPIPVQSYGQVAGLGVRHFGSRDMLHMLPAGNQACCTLVLCHRNETALNELKVACQRADHVLRLTLKEPWALLGAGCTETHLGAYIKHQSRIDVSEAVSELGCSHADYLLAADAFFRSLDSTARALEHDGQGCLVDLTYGHRWVVPGGTIPNTWGAVVGSCGCGLMRPRGNLDWVPLSTEYLPFSPTPPDTGAYPLVLDSFPAKLNALQVAVETANLVLELKYIIEDVN</sequence>
<dbReference type="GO" id="GO:0005524">
    <property type="term" value="F:ATP binding"/>
    <property type="evidence" value="ECO:0007669"/>
    <property type="project" value="InterPro"/>
</dbReference>
<evidence type="ECO:0008006" key="3">
    <source>
        <dbReference type="Google" id="ProtNLM"/>
    </source>
</evidence>
<keyword evidence="2" id="KW-1185">Reference proteome</keyword>
<proteinExistence type="predicted"/>
<dbReference type="Proteomes" id="UP000824540">
    <property type="component" value="Unassembled WGS sequence"/>
</dbReference>
<dbReference type="InterPro" id="IPR027410">
    <property type="entry name" value="TCP-1-like_intermed_sf"/>
</dbReference>